<evidence type="ECO:0000313" key="2">
    <source>
        <dbReference type="Proteomes" id="UP001054945"/>
    </source>
</evidence>
<keyword evidence="2" id="KW-1185">Reference proteome</keyword>
<dbReference type="AlphaFoldDB" id="A0AAV4X6E8"/>
<reference evidence="1 2" key="1">
    <citation type="submission" date="2021-06" db="EMBL/GenBank/DDBJ databases">
        <title>Caerostris extrusa draft genome.</title>
        <authorList>
            <person name="Kono N."/>
            <person name="Arakawa K."/>
        </authorList>
    </citation>
    <scope>NUCLEOTIDE SEQUENCE [LARGE SCALE GENOMIC DNA]</scope>
</reference>
<proteinExistence type="predicted"/>
<protein>
    <submittedName>
        <fullName evidence="1">Retrovirus-related Pol polyprotein from type-1 retrotransposable element R2</fullName>
    </submittedName>
</protein>
<gene>
    <name evidence="1" type="primary">PO21_2</name>
    <name evidence="1" type="ORF">CEXT_103141</name>
</gene>
<accession>A0AAV4X6E8</accession>
<name>A0AAV4X6E8_CAEEX</name>
<dbReference type="Proteomes" id="UP001054945">
    <property type="component" value="Unassembled WGS sequence"/>
</dbReference>
<organism evidence="1 2">
    <name type="scientific">Caerostris extrusa</name>
    <name type="common">Bark spider</name>
    <name type="synonym">Caerostris bankana</name>
    <dbReference type="NCBI Taxonomy" id="172846"/>
    <lineage>
        <taxon>Eukaryota</taxon>
        <taxon>Metazoa</taxon>
        <taxon>Ecdysozoa</taxon>
        <taxon>Arthropoda</taxon>
        <taxon>Chelicerata</taxon>
        <taxon>Arachnida</taxon>
        <taxon>Araneae</taxon>
        <taxon>Araneomorphae</taxon>
        <taxon>Entelegynae</taxon>
        <taxon>Araneoidea</taxon>
        <taxon>Araneidae</taxon>
        <taxon>Caerostris</taxon>
    </lineage>
</organism>
<comment type="caution">
    <text evidence="1">The sequence shown here is derived from an EMBL/GenBank/DDBJ whole genome shotgun (WGS) entry which is preliminary data.</text>
</comment>
<evidence type="ECO:0000313" key="1">
    <source>
        <dbReference type="EMBL" id="GIY89581.1"/>
    </source>
</evidence>
<sequence length="269" mass="29803">MSTLFGHRKQGCIGLPIAAEESELNLTDTAFKLVTSSDEVVSSEALSLTHTVSKRIRRTATDSDIEDFLTGSLDDYQPHFKHLDSRQVCVQTTGCPKRPSRLREPRDLSSSSLVLLNRLIMMMNFLYHFAQIFDDILTCDPSHDGSQLLSEAYTQLVAEASTIALPKVLKPAAPFSESQPSTLTTHSSASVSIGGIGGVPFVRYKSHQDWKNSTTILIPKSEDLSSLSNWRLIALGNTAYKLFMKCLTGRLQTWCQRYDVLSPCQKGLT</sequence>
<dbReference type="EMBL" id="BPLR01017226">
    <property type="protein sequence ID" value="GIY89581.1"/>
    <property type="molecule type" value="Genomic_DNA"/>
</dbReference>